<dbReference type="InterPro" id="IPR008271">
    <property type="entry name" value="Ser/Thr_kinase_AS"/>
</dbReference>
<sequence>MELSLVIMLPEIDGYKVIRALGAGRSGTTYLAVHDGKEVAAKCISRGDRVDEHAEREIFIQRALRSRRTVKLQRVILTQTHLVLILDVCLGGDLFSLLKERANASEDTVLAESQAWKLLREVLLSLRYLHRRRIAHRDIKPENILLTTGNIDMDDHAIKLCDFGFSVVYEGEETEATAKSPSSASSSRSSSKSALGDGTFDVEGVEPVKSLAAVGTTAYVAPEVLDDDLPDYDPFAADIWSVGVLFYTMLSPCLPFQDPLDMGKNYKGMVERIKQGRYRRLRRGKYSDAAEEVIRRSFEVDPAQRISLGEMLQIAQRQINRCLSDDIERLRRAKELTPVPQVPDALLLRRKLSKVEQQRRMFNELRIGLAKAHLEKLGATDMESRLESPDSDPSHHGAGEVASESDTPRSMPGLNRTTLGDASGERGFGTEPPSPSSMAPVGRGMIIAGDGLVHEAGSPNAASSRAECAPPIYDFTNDDVDEEDVESSCCTQSVEELRALVGESRTRVVRKRALPAARPPITAAAPPLPNDAGVAVHAGGAPSAAASDPTNLFATMMAGMAKPR</sequence>
<feature type="region of interest" description="Disordered" evidence="4">
    <location>
        <begin position="381"/>
        <end position="440"/>
    </location>
</feature>
<comment type="caution">
    <text evidence="6">The sequence shown here is derived from an EMBL/GenBank/DDBJ whole genome shotgun (WGS) entry which is preliminary data.</text>
</comment>
<feature type="region of interest" description="Disordered" evidence="4">
    <location>
        <begin position="176"/>
        <end position="197"/>
    </location>
</feature>
<dbReference type="InterPro" id="IPR000719">
    <property type="entry name" value="Prot_kinase_dom"/>
</dbReference>
<evidence type="ECO:0000259" key="5">
    <source>
        <dbReference type="PROSITE" id="PS50011"/>
    </source>
</evidence>
<dbReference type="GO" id="GO:0005737">
    <property type="term" value="C:cytoplasm"/>
    <property type="evidence" value="ECO:0007669"/>
    <property type="project" value="TreeGrafter"/>
</dbReference>
<feature type="domain" description="Protein kinase" evidence="5">
    <location>
        <begin position="15"/>
        <end position="319"/>
    </location>
</feature>
<dbReference type="InterPro" id="IPR017441">
    <property type="entry name" value="Protein_kinase_ATP_BS"/>
</dbReference>
<name>A0A5J4YMU2_PORPP</name>
<dbReference type="PANTHER" id="PTHR24346:SF92">
    <property type="entry name" value="SNF1-RELATED PROTEIN KINASE 2.6"/>
    <property type="match status" value="1"/>
</dbReference>
<protein>
    <submittedName>
        <fullName evidence="6">Serine/threonine-protein kinase SAPK10</fullName>
    </submittedName>
</protein>
<feature type="compositionally biased region" description="Low complexity" evidence="4">
    <location>
        <begin position="178"/>
        <end position="194"/>
    </location>
</feature>
<gene>
    <name evidence="6" type="ORF">FVE85_7869</name>
</gene>
<dbReference type="GO" id="GO:0035556">
    <property type="term" value="P:intracellular signal transduction"/>
    <property type="evidence" value="ECO:0007669"/>
    <property type="project" value="TreeGrafter"/>
</dbReference>
<evidence type="ECO:0000256" key="1">
    <source>
        <dbReference type="ARBA" id="ARBA00022741"/>
    </source>
</evidence>
<evidence type="ECO:0000256" key="2">
    <source>
        <dbReference type="ARBA" id="ARBA00022840"/>
    </source>
</evidence>
<dbReference type="Gene3D" id="1.10.510.10">
    <property type="entry name" value="Transferase(Phosphotransferase) domain 1"/>
    <property type="match status" value="1"/>
</dbReference>
<keyword evidence="7" id="KW-1185">Reference proteome</keyword>
<dbReference type="SUPFAM" id="SSF56112">
    <property type="entry name" value="Protein kinase-like (PK-like)"/>
    <property type="match status" value="1"/>
</dbReference>
<evidence type="ECO:0000256" key="4">
    <source>
        <dbReference type="SAM" id="MobiDB-lite"/>
    </source>
</evidence>
<evidence type="ECO:0000313" key="7">
    <source>
        <dbReference type="Proteomes" id="UP000324585"/>
    </source>
</evidence>
<dbReference type="GO" id="GO:0004674">
    <property type="term" value="F:protein serine/threonine kinase activity"/>
    <property type="evidence" value="ECO:0007669"/>
    <property type="project" value="TreeGrafter"/>
</dbReference>
<dbReference type="Pfam" id="PF00069">
    <property type="entry name" value="Pkinase"/>
    <property type="match status" value="1"/>
</dbReference>
<organism evidence="6 7">
    <name type="scientific">Porphyridium purpureum</name>
    <name type="common">Red alga</name>
    <name type="synonym">Porphyridium cruentum</name>
    <dbReference type="NCBI Taxonomy" id="35688"/>
    <lineage>
        <taxon>Eukaryota</taxon>
        <taxon>Rhodophyta</taxon>
        <taxon>Bangiophyceae</taxon>
        <taxon>Porphyridiales</taxon>
        <taxon>Porphyridiaceae</taxon>
        <taxon>Porphyridium</taxon>
    </lineage>
</organism>
<dbReference type="PROSITE" id="PS00107">
    <property type="entry name" value="PROTEIN_KINASE_ATP"/>
    <property type="match status" value="1"/>
</dbReference>
<dbReference type="InterPro" id="IPR011009">
    <property type="entry name" value="Kinase-like_dom_sf"/>
</dbReference>
<dbReference type="OrthoDB" id="541276at2759"/>
<evidence type="ECO:0000313" key="6">
    <source>
        <dbReference type="EMBL" id="KAA8492362.1"/>
    </source>
</evidence>
<dbReference type="SMART" id="SM00220">
    <property type="entry name" value="S_TKc"/>
    <property type="match status" value="1"/>
</dbReference>
<dbReference type="PROSITE" id="PS50011">
    <property type="entry name" value="PROTEIN_KINASE_DOM"/>
    <property type="match status" value="1"/>
</dbReference>
<dbReference type="GO" id="GO:0005524">
    <property type="term" value="F:ATP binding"/>
    <property type="evidence" value="ECO:0007669"/>
    <property type="project" value="UniProtKB-UniRule"/>
</dbReference>
<accession>A0A5J4YMU2</accession>
<keyword evidence="1 3" id="KW-0547">Nucleotide-binding</keyword>
<reference evidence="7" key="1">
    <citation type="journal article" date="2019" name="Nat. Commun.">
        <title>Expansion of phycobilisome linker gene families in mesophilic red algae.</title>
        <authorList>
            <person name="Lee J."/>
            <person name="Kim D."/>
            <person name="Bhattacharya D."/>
            <person name="Yoon H.S."/>
        </authorList>
    </citation>
    <scope>NUCLEOTIDE SEQUENCE [LARGE SCALE GENOMIC DNA]</scope>
    <source>
        <strain evidence="7">CCMP 1328</strain>
    </source>
</reference>
<keyword evidence="6" id="KW-0418">Kinase</keyword>
<dbReference type="AlphaFoldDB" id="A0A5J4YMU2"/>
<keyword evidence="2 3" id="KW-0067">ATP-binding</keyword>
<evidence type="ECO:0000256" key="3">
    <source>
        <dbReference type="PROSITE-ProRule" id="PRU10141"/>
    </source>
</evidence>
<dbReference type="PROSITE" id="PS00108">
    <property type="entry name" value="PROTEIN_KINASE_ST"/>
    <property type="match status" value="1"/>
</dbReference>
<dbReference type="PANTHER" id="PTHR24346">
    <property type="entry name" value="MAP/MICROTUBULE AFFINITY-REGULATING KINASE"/>
    <property type="match status" value="1"/>
</dbReference>
<feature type="binding site" evidence="3">
    <location>
        <position position="42"/>
    </location>
    <ligand>
        <name>ATP</name>
        <dbReference type="ChEBI" id="CHEBI:30616"/>
    </ligand>
</feature>
<dbReference type="EMBL" id="VRMN01000009">
    <property type="protein sequence ID" value="KAA8492362.1"/>
    <property type="molecule type" value="Genomic_DNA"/>
</dbReference>
<proteinExistence type="predicted"/>
<keyword evidence="6" id="KW-0808">Transferase</keyword>
<dbReference type="Proteomes" id="UP000324585">
    <property type="component" value="Unassembled WGS sequence"/>
</dbReference>
<feature type="compositionally biased region" description="Basic and acidic residues" evidence="4">
    <location>
        <begin position="381"/>
        <end position="398"/>
    </location>
</feature>